<organism evidence="2 3">
    <name type="scientific">Glomus cerebriforme</name>
    <dbReference type="NCBI Taxonomy" id="658196"/>
    <lineage>
        <taxon>Eukaryota</taxon>
        <taxon>Fungi</taxon>
        <taxon>Fungi incertae sedis</taxon>
        <taxon>Mucoromycota</taxon>
        <taxon>Glomeromycotina</taxon>
        <taxon>Glomeromycetes</taxon>
        <taxon>Glomerales</taxon>
        <taxon>Glomeraceae</taxon>
        <taxon>Glomus</taxon>
    </lineage>
</organism>
<keyword evidence="3" id="KW-1185">Reference proteome</keyword>
<dbReference type="AlphaFoldDB" id="A0A397TI11"/>
<feature type="region of interest" description="Disordered" evidence="1">
    <location>
        <begin position="137"/>
        <end position="169"/>
    </location>
</feature>
<accession>A0A397TI11</accession>
<dbReference type="Proteomes" id="UP000265703">
    <property type="component" value="Unassembled WGS sequence"/>
</dbReference>
<feature type="compositionally biased region" description="Polar residues" evidence="1">
    <location>
        <begin position="155"/>
        <end position="169"/>
    </location>
</feature>
<proteinExistence type="predicted"/>
<evidence type="ECO:0000256" key="1">
    <source>
        <dbReference type="SAM" id="MobiDB-lite"/>
    </source>
</evidence>
<sequence>MLPARFHQRGDNQPRKVYYQTCYPPIPVTNLTVEFLHFWQWIHIYYNSELCTGVTIAVFQLITQNLQTAELEYLTQLIAKLGIDQGESTNTLPQNGQKYFYSLFQNPQEQKKNSLAQEQEIIAQTYGASFNSSIEEQNHPNKRVKNQDDSSSSDNNTECNINNTRSMCY</sequence>
<comment type="caution">
    <text evidence="2">The sequence shown here is derived from an EMBL/GenBank/DDBJ whole genome shotgun (WGS) entry which is preliminary data.</text>
</comment>
<name>A0A397TI11_9GLOM</name>
<reference evidence="2 3" key="1">
    <citation type="submission" date="2018-06" db="EMBL/GenBank/DDBJ databases">
        <title>Comparative genomics reveals the genomic features of Rhizophagus irregularis, R. cerebriforme, R. diaphanum and Gigaspora rosea, and their symbiotic lifestyle signature.</title>
        <authorList>
            <person name="Morin E."/>
            <person name="San Clemente H."/>
            <person name="Chen E.C.H."/>
            <person name="De La Providencia I."/>
            <person name="Hainaut M."/>
            <person name="Kuo A."/>
            <person name="Kohler A."/>
            <person name="Murat C."/>
            <person name="Tang N."/>
            <person name="Roy S."/>
            <person name="Loubradou J."/>
            <person name="Henrissat B."/>
            <person name="Grigoriev I.V."/>
            <person name="Corradi N."/>
            <person name="Roux C."/>
            <person name="Martin F.M."/>
        </authorList>
    </citation>
    <scope>NUCLEOTIDE SEQUENCE [LARGE SCALE GENOMIC DNA]</scope>
    <source>
        <strain evidence="2 3">DAOM 227022</strain>
    </source>
</reference>
<dbReference type="EMBL" id="QKYT01000028">
    <property type="protein sequence ID" value="RIA97562.1"/>
    <property type="molecule type" value="Genomic_DNA"/>
</dbReference>
<evidence type="ECO:0000313" key="3">
    <source>
        <dbReference type="Proteomes" id="UP000265703"/>
    </source>
</evidence>
<evidence type="ECO:0000313" key="2">
    <source>
        <dbReference type="EMBL" id="RIA97562.1"/>
    </source>
</evidence>
<gene>
    <name evidence="2" type="ORF">C1645_813983</name>
</gene>
<protein>
    <submittedName>
        <fullName evidence="2">Uncharacterized protein</fullName>
    </submittedName>
</protein>